<accession>A0A6A9QJZ5</accession>
<organism evidence="6 7">
    <name type="scientific">Sulfuracidifex metallicus DSM 6482 = JCM 9184</name>
    <dbReference type="NCBI Taxonomy" id="523847"/>
    <lineage>
        <taxon>Archaea</taxon>
        <taxon>Thermoproteota</taxon>
        <taxon>Thermoprotei</taxon>
        <taxon>Sulfolobales</taxon>
        <taxon>Sulfolobaceae</taxon>
        <taxon>Sulfuracidifex</taxon>
    </lineage>
</organism>
<keyword evidence="1" id="KW-0813">Transport</keyword>
<dbReference type="InterPro" id="IPR036249">
    <property type="entry name" value="Thioredoxin-like_sf"/>
</dbReference>
<keyword evidence="4" id="KW-0676">Redox-active center</keyword>
<sequence>MAEIDDLVKQISERLSEMAKLIKDDHSQIQAVEDENIDEILAKNKVVVLDFWATWCAPCHLYEPVFNKVASKYKDKAFFGRVNVDENNKTADKYNIMNIPTTLIFVNGNLEDTLVGAIDEETLEKAVSKYLQ</sequence>
<dbReference type="EMBL" id="WGGD01000005">
    <property type="protein sequence ID" value="MUN28058.1"/>
    <property type="molecule type" value="Genomic_DNA"/>
</dbReference>
<evidence type="ECO:0000256" key="2">
    <source>
        <dbReference type="ARBA" id="ARBA00022982"/>
    </source>
</evidence>
<reference evidence="6 7" key="1">
    <citation type="submission" date="2019-10" db="EMBL/GenBank/DDBJ databases">
        <title>Sequencing and Assembly of Multiple Reported Metal-Biooxidizing Members of the Extremely Thermoacidophilic Archaeal Family Sulfolobaceae.</title>
        <authorList>
            <person name="Counts J.A."/>
            <person name="Kelly R.M."/>
        </authorList>
    </citation>
    <scope>NUCLEOTIDE SEQUENCE [LARGE SCALE GENOMIC DNA]</scope>
    <source>
        <strain evidence="6 7">DSM 6482</strain>
    </source>
</reference>
<dbReference type="NCBIfam" id="TIGR01068">
    <property type="entry name" value="thioredoxin"/>
    <property type="match status" value="1"/>
</dbReference>
<evidence type="ECO:0000259" key="5">
    <source>
        <dbReference type="PROSITE" id="PS51352"/>
    </source>
</evidence>
<dbReference type="PANTHER" id="PTHR45663">
    <property type="entry name" value="GEO12009P1"/>
    <property type="match status" value="1"/>
</dbReference>
<dbReference type="InterPro" id="IPR017937">
    <property type="entry name" value="Thioredoxin_CS"/>
</dbReference>
<feature type="domain" description="Thioredoxin" evidence="5">
    <location>
        <begin position="9"/>
        <end position="132"/>
    </location>
</feature>
<dbReference type="Pfam" id="PF00085">
    <property type="entry name" value="Thioredoxin"/>
    <property type="match status" value="1"/>
</dbReference>
<dbReference type="GO" id="GO:0015035">
    <property type="term" value="F:protein-disulfide reductase activity"/>
    <property type="evidence" value="ECO:0007669"/>
    <property type="project" value="InterPro"/>
</dbReference>
<dbReference type="GO" id="GO:0005737">
    <property type="term" value="C:cytoplasm"/>
    <property type="evidence" value="ECO:0007669"/>
    <property type="project" value="TreeGrafter"/>
</dbReference>
<name>A0A6A9QJZ5_SULME</name>
<dbReference type="PROSITE" id="PS00194">
    <property type="entry name" value="THIOREDOXIN_1"/>
    <property type="match status" value="1"/>
</dbReference>
<dbReference type="Proteomes" id="UP000470772">
    <property type="component" value="Unassembled WGS sequence"/>
</dbReference>
<protein>
    <submittedName>
        <fullName evidence="6">Thioredoxin</fullName>
    </submittedName>
</protein>
<dbReference type="OrthoDB" id="35385at2157"/>
<dbReference type="InterPro" id="IPR005746">
    <property type="entry name" value="Thioredoxin"/>
</dbReference>
<evidence type="ECO:0000313" key="7">
    <source>
        <dbReference type="Proteomes" id="UP000470772"/>
    </source>
</evidence>
<comment type="caution">
    <text evidence="6">The sequence shown here is derived from an EMBL/GenBank/DDBJ whole genome shotgun (WGS) entry which is preliminary data.</text>
</comment>
<dbReference type="PROSITE" id="PS51352">
    <property type="entry name" value="THIOREDOXIN_2"/>
    <property type="match status" value="1"/>
</dbReference>
<evidence type="ECO:0000256" key="1">
    <source>
        <dbReference type="ARBA" id="ARBA00022448"/>
    </source>
</evidence>
<dbReference type="SUPFAM" id="SSF52833">
    <property type="entry name" value="Thioredoxin-like"/>
    <property type="match status" value="1"/>
</dbReference>
<keyword evidence="3" id="KW-1015">Disulfide bond</keyword>
<keyword evidence="2" id="KW-0249">Electron transport</keyword>
<evidence type="ECO:0000256" key="4">
    <source>
        <dbReference type="ARBA" id="ARBA00023284"/>
    </source>
</evidence>
<dbReference type="AlphaFoldDB" id="A0A6A9QJZ5"/>
<gene>
    <name evidence="6" type="primary">trxA</name>
    <name evidence="6" type="ORF">GC250_00920</name>
</gene>
<dbReference type="InterPro" id="IPR013766">
    <property type="entry name" value="Thioredoxin_domain"/>
</dbReference>
<evidence type="ECO:0000256" key="3">
    <source>
        <dbReference type="ARBA" id="ARBA00023157"/>
    </source>
</evidence>
<dbReference type="RefSeq" id="WP_054837763.1">
    <property type="nucleotide sequence ID" value="NZ_BBBY01000002.1"/>
</dbReference>
<dbReference type="Gene3D" id="3.40.30.10">
    <property type="entry name" value="Glutaredoxin"/>
    <property type="match status" value="1"/>
</dbReference>
<evidence type="ECO:0000313" key="6">
    <source>
        <dbReference type="EMBL" id="MUN28058.1"/>
    </source>
</evidence>
<proteinExistence type="predicted"/>
<keyword evidence="7" id="KW-1185">Reference proteome</keyword>
<dbReference type="CDD" id="cd02947">
    <property type="entry name" value="TRX_family"/>
    <property type="match status" value="1"/>
</dbReference>
<dbReference type="PANTHER" id="PTHR45663:SF11">
    <property type="entry name" value="GEO12009P1"/>
    <property type="match status" value="1"/>
</dbReference>